<accession>A0A951PGJ2</accession>
<sequence>MNESLDARQYAPATQRNREPILNVLLQVLPPTGTVLEVSSGTGEHAVFFAPRLQPRKWIPSDPNPLARGSIAAWREHCPADNLYPPIALDVRDPIWDVEQDELPEPLQDIDFKRNPIVAIVNINMIHISPWSACLGLLAGARRILPRDGVLYLYGPFKQGGKHTAPSNANFDESLRAQNPEWGVRDLDEVVAVAQAQNLSLVETYAMPANNLSVIFQA</sequence>
<dbReference type="SUPFAM" id="SSF53335">
    <property type="entry name" value="S-adenosyl-L-methionine-dependent methyltransferases"/>
    <property type="match status" value="1"/>
</dbReference>
<comment type="caution">
    <text evidence="1">The sequence shown here is derived from an EMBL/GenBank/DDBJ whole genome shotgun (WGS) entry which is preliminary data.</text>
</comment>
<evidence type="ECO:0000313" key="1">
    <source>
        <dbReference type="EMBL" id="MBW4543146.1"/>
    </source>
</evidence>
<dbReference type="EMBL" id="JAHHIF010000002">
    <property type="protein sequence ID" value="MBW4543146.1"/>
    <property type="molecule type" value="Genomic_DNA"/>
</dbReference>
<reference evidence="1" key="1">
    <citation type="submission" date="2021-05" db="EMBL/GenBank/DDBJ databases">
        <authorList>
            <person name="Pietrasiak N."/>
            <person name="Ward R."/>
            <person name="Stajich J.E."/>
            <person name="Kurbessoian T."/>
        </authorList>
    </citation>
    <scope>NUCLEOTIDE SEQUENCE</scope>
    <source>
        <strain evidence="1">CPER-KK1</strain>
    </source>
</reference>
<dbReference type="InterPro" id="IPR029063">
    <property type="entry name" value="SAM-dependent_MTases_sf"/>
</dbReference>
<dbReference type="AlphaFoldDB" id="A0A951PGJ2"/>
<dbReference type="PANTHER" id="PTHR20974:SF0">
    <property type="entry name" value="UPF0585 PROTEIN CG18661"/>
    <property type="match status" value="1"/>
</dbReference>
<name>A0A951PGJ2_9CYAN</name>
<reference evidence="1" key="2">
    <citation type="journal article" date="2022" name="Microbiol. Resour. Announc.">
        <title>Metagenome Sequencing to Explore Phylogenomics of Terrestrial Cyanobacteria.</title>
        <authorList>
            <person name="Ward R.D."/>
            <person name="Stajich J.E."/>
            <person name="Johansen J.R."/>
            <person name="Huntemann M."/>
            <person name="Clum A."/>
            <person name="Foster B."/>
            <person name="Foster B."/>
            <person name="Roux S."/>
            <person name="Palaniappan K."/>
            <person name="Varghese N."/>
            <person name="Mukherjee S."/>
            <person name="Reddy T.B.K."/>
            <person name="Daum C."/>
            <person name="Copeland A."/>
            <person name="Chen I.A."/>
            <person name="Ivanova N.N."/>
            <person name="Kyrpides N.C."/>
            <person name="Shapiro N."/>
            <person name="Eloe-Fadrosh E.A."/>
            <person name="Pietrasiak N."/>
        </authorList>
    </citation>
    <scope>NUCLEOTIDE SEQUENCE</scope>
    <source>
        <strain evidence="1">CPER-KK1</strain>
    </source>
</reference>
<dbReference type="Pfam" id="PF06080">
    <property type="entry name" value="DUF938"/>
    <property type="match status" value="1"/>
</dbReference>
<gene>
    <name evidence="1" type="ORF">KME25_01665</name>
</gene>
<evidence type="ECO:0000313" key="2">
    <source>
        <dbReference type="Proteomes" id="UP000753908"/>
    </source>
</evidence>
<dbReference type="PANTHER" id="PTHR20974">
    <property type="entry name" value="UPF0585 PROTEIN CG18661"/>
    <property type="match status" value="1"/>
</dbReference>
<proteinExistence type="predicted"/>
<dbReference type="Proteomes" id="UP000753908">
    <property type="component" value="Unassembled WGS sequence"/>
</dbReference>
<organism evidence="1 2">
    <name type="scientific">Symplocastrum torsivum CPER-KK1</name>
    <dbReference type="NCBI Taxonomy" id="450513"/>
    <lineage>
        <taxon>Bacteria</taxon>
        <taxon>Bacillati</taxon>
        <taxon>Cyanobacteriota</taxon>
        <taxon>Cyanophyceae</taxon>
        <taxon>Oscillatoriophycideae</taxon>
        <taxon>Oscillatoriales</taxon>
        <taxon>Microcoleaceae</taxon>
        <taxon>Symplocastrum</taxon>
    </lineage>
</organism>
<protein>
    <submittedName>
        <fullName evidence="1">DUF938 domain-containing protein</fullName>
    </submittedName>
</protein>
<dbReference type="InterPro" id="IPR010342">
    <property type="entry name" value="DUF938"/>
</dbReference>
<dbReference type="Gene3D" id="3.40.50.150">
    <property type="entry name" value="Vaccinia Virus protein VP39"/>
    <property type="match status" value="1"/>
</dbReference>